<keyword evidence="4" id="KW-0249">Electron transport</keyword>
<evidence type="ECO:0000256" key="3">
    <source>
        <dbReference type="ARBA" id="ARBA00022448"/>
    </source>
</evidence>
<dbReference type="SUPFAM" id="SSF52833">
    <property type="entry name" value="Thioredoxin-like"/>
    <property type="match status" value="1"/>
</dbReference>
<dbReference type="InterPro" id="IPR013766">
    <property type="entry name" value="Thioredoxin_domain"/>
</dbReference>
<dbReference type="EMBL" id="JAJEPR010000076">
    <property type="protein sequence ID" value="MCC2191591.1"/>
    <property type="molecule type" value="Genomic_DNA"/>
</dbReference>
<gene>
    <name evidence="11" type="ORF">LKD71_17675</name>
</gene>
<dbReference type="GO" id="GO:0015035">
    <property type="term" value="F:protein-disulfide reductase activity"/>
    <property type="evidence" value="ECO:0007669"/>
    <property type="project" value="InterPro"/>
</dbReference>
<dbReference type="PANTHER" id="PTHR45663:SF11">
    <property type="entry name" value="GEO12009P1"/>
    <property type="match status" value="1"/>
</dbReference>
<evidence type="ECO:0000313" key="12">
    <source>
        <dbReference type="Proteomes" id="UP001197875"/>
    </source>
</evidence>
<keyword evidence="6 9" id="KW-0676">Redox-active center</keyword>
<feature type="domain" description="Thioredoxin" evidence="10">
    <location>
        <begin position="1"/>
        <end position="105"/>
    </location>
</feature>
<dbReference type="PANTHER" id="PTHR45663">
    <property type="entry name" value="GEO12009P1"/>
    <property type="match status" value="1"/>
</dbReference>
<accession>A0AAE3J859</accession>
<evidence type="ECO:0000256" key="9">
    <source>
        <dbReference type="PIRSR" id="PIRSR000077-4"/>
    </source>
</evidence>
<evidence type="ECO:0000256" key="2">
    <source>
        <dbReference type="ARBA" id="ARBA00020570"/>
    </source>
</evidence>
<keyword evidence="12" id="KW-1185">Reference proteome</keyword>
<comment type="similarity">
    <text evidence="1 7">Belongs to the thioredoxin family.</text>
</comment>
<dbReference type="InterPro" id="IPR036249">
    <property type="entry name" value="Thioredoxin-like_sf"/>
</dbReference>
<dbReference type="Gene3D" id="3.40.30.10">
    <property type="entry name" value="Glutaredoxin"/>
    <property type="match status" value="1"/>
</dbReference>
<dbReference type="CDD" id="cd02947">
    <property type="entry name" value="TRX_family"/>
    <property type="match status" value="1"/>
</dbReference>
<evidence type="ECO:0000313" key="11">
    <source>
        <dbReference type="EMBL" id="MCC2191591.1"/>
    </source>
</evidence>
<dbReference type="AlphaFoldDB" id="A0AAE3J859"/>
<dbReference type="RefSeq" id="WP_227616391.1">
    <property type="nucleotide sequence ID" value="NZ_JAJEPR010000076.1"/>
</dbReference>
<evidence type="ECO:0000256" key="7">
    <source>
        <dbReference type="PIRNR" id="PIRNR000077"/>
    </source>
</evidence>
<sequence>MVEKILDTEIEEKVLKADHPVILDFWNQGCGPCQALGPVLEELSEEEKDIKFYSIRIDEGKEAVKRFRVMAAPTLLFIKGGTVKKKTIGFRSKESIAAVIEEQLRA</sequence>
<evidence type="ECO:0000256" key="1">
    <source>
        <dbReference type="ARBA" id="ARBA00008987"/>
    </source>
</evidence>
<evidence type="ECO:0000256" key="5">
    <source>
        <dbReference type="ARBA" id="ARBA00023157"/>
    </source>
</evidence>
<feature type="active site" description="Nucleophile" evidence="8">
    <location>
        <position position="30"/>
    </location>
</feature>
<evidence type="ECO:0000256" key="8">
    <source>
        <dbReference type="PIRSR" id="PIRSR000077-1"/>
    </source>
</evidence>
<feature type="site" description="Contributes to redox potential value" evidence="8">
    <location>
        <position position="31"/>
    </location>
</feature>
<dbReference type="Proteomes" id="UP001197875">
    <property type="component" value="Unassembled WGS sequence"/>
</dbReference>
<organism evidence="11 12">
    <name type="scientific">Fusicatenibacter faecihominis</name>
    <dbReference type="NCBI Taxonomy" id="2881276"/>
    <lineage>
        <taxon>Bacteria</taxon>
        <taxon>Bacillati</taxon>
        <taxon>Bacillota</taxon>
        <taxon>Clostridia</taxon>
        <taxon>Lachnospirales</taxon>
        <taxon>Lachnospiraceae</taxon>
        <taxon>Fusicatenibacter</taxon>
    </lineage>
</organism>
<proteinExistence type="inferred from homology"/>
<feature type="active site" description="Nucleophile" evidence="8">
    <location>
        <position position="33"/>
    </location>
</feature>
<dbReference type="GO" id="GO:0045454">
    <property type="term" value="P:cell redox homeostasis"/>
    <property type="evidence" value="ECO:0007669"/>
    <property type="project" value="TreeGrafter"/>
</dbReference>
<keyword evidence="3" id="KW-0813">Transport</keyword>
<keyword evidence="5 9" id="KW-1015">Disulfide bond</keyword>
<dbReference type="PROSITE" id="PS00194">
    <property type="entry name" value="THIOREDOXIN_1"/>
    <property type="match status" value="1"/>
</dbReference>
<comment type="caution">
    <text evidence="11">The sequence shown here is derived from an EMBL/GenBank/DDBJ whole genome shotgun (WGS) entry which is preliminary data.</text>
</comment>
<dbReference type="GO" id="GO:0005829">
    <property type="term" value="C:cytosol"/>
    <property type="evidence" value="ECO:0007669"/>
    <property type="project" value="TreeGrafter"/>
</dbReference>
<dbReference type="PIRSF" id="PIRSF000077">
    <property type="entry name" value="Thioredoxin"/>
    <property type="match status" value="1"/>
</dbReference>
<protein>
    <recommendedName>
        <fullName evidence="2 7">Thioredoxin</fullName>
    </recommendedName>
</protein>
<dbReference type="InterPro" id="IPR005746">
    <property type="entry name" value="Thioredoxin"/>
</dbReference>
<dbReference type="PROSITE" id="PS51352">
    <property type="entry name" value="THIOREDOXIN_2"/>
    <property type="match status" value="1"/>
</dbReference>
<evidence type="ECO:0000256" key="4">
    <source>
        <dbReference type="ARBA" id="ARBA00022982"/>
    </source>
</evidence>
<dbReference type="Pfam" id="PF00085">
    <property type="entry name" value="Thioredoxin"/>
    <property type="match status" value="1"/>
</dbReference>
<dbReference type="InterPro" id="IPR017937">
    <property type="entry name" value="Thioredoxin_CS"/>
</dbReference>
<reference evidence="11 12" key="1">
    <citation type="submission" date="2021-10" db="EMBL/GenBank/DDBJ databases">
        <title>Anaerobic single-cell dispensing facilitates the cultivation of human gut bacteria.</title>
        <authorList>
            <person name="Afrizal A."/>
        </authorList>
    </citation>
    <scope>NUCLEOTIDE SEQUENCE [LARGE SCALE GENOMIC DNA]</scope>
    <source>
        <strain evidence="11 12">CLA-AA-H277</strain>
    </source>
</reference>
<feature type="site" description="Deprotonates C-terminal active site Cys" evidence="8">
    <location>
        <position position="24"/>
    </location>
</feature>
<name>A0AAE3J859_9FIRM</name>
<evidence type="ECO:0000256" key="6">
    <source>
        <dbReference type="ARBA" id="ARBA00023284"/>
    </source>
</evidence>
<feature type="site" description="Contributes to redox potential value" evidence="8">
    <location>
        <position position="32"/>
    </location>
</feature>
<feature type="disulfide bond" description="Redox-active" evidence="9">
    <location>
        <begin position="30"/>
        <end position="33"/>
    </location>
</feature>
<evidence type="ECO:0000259" key="10">
    <source>
        <dbReference type="PROSITE" id="PS51352"/>
    </source>
</evidence>